<dbReference type="PANTHER" id="PTHR33540">
    <property type="entry name" value="TRNA THREONYLCARBAMOYLADENOSINE BIOSYNTHESIS PROTEIN TSAE"/>
    <property type="match status" value="1"/>
</dbReference>
<feature type="compositionally biased region" description="Basic and acidic residues" evidence="11">
    <location>
        <begin position="201"/>
        <end position="210"/>
    </location>
</feature>
<evidence type="ECO:0000313" key="13">
    <source>
        <dbReference type="EMBL" id="VAW11661.1"/>
    </source>
</evidence>
<feature type="region of interest" description="Disordered" evidence="11">
    <location>
        <begin position="196"/>
        <end position="216"/>
    </location>
</feature>
<accession>A0A3B0SYW3</accession>
<dbReference type="Pfam" id="PF01636">
    <property type="entry name" value="APH"/>
    <property type="match status" value="1"/>
</dbReference>
<keyword evidence="9" id="KW-0460">Magnesium</keyword>
<dbReference type="PANTHER" id="PTHR33540:SF2">
    <property type="entry name" value="TRNA THREONYLCARBAMOYLADENOSINE BIOSYNTHESIS PROTEIN TSAE"/>
    <property type="match status" value="1"/>
</dbReference>
<gene>
    <name evidence="13" type="ORF">MNBD_ALPHA09-306</name>
</gene>
<name>A0A3B0SYW3_9ZZZZ</name>
<protein>
    <recommendedName>
        <fullName evidence="3">tRNA threonylcarbamoyladenosine biosynthesis protein TsaE</fullName>
    </recommendedName>
    <alternativeName>
        <fullName evidence="10">t(6)A37 threonylcarbamoyladenosine biosynthesis protein TsaE</fullName>
    </alternativeName>
</protein>
<comment type="similarity">
    <text evidence="2">Belongs to the TsaE family.</text>
</comment>
<evidence type="ECO:0000256" key="6">
    <source>
        <dbReference type="ARBA" id="ARBA00022723"/>
    </source>
</evidence>
<evidence type="ECO:0000256" key="5">
    <source>
        <dbReference type="ARBA" id="ARBA00022694"/>
    </source>
</evidence>
<dbReference type="InterPro" id="IPR002575">
    <property type="entry name" value="Aminoglycoside_PTrfase"/>
</dbReference>
<keyword evidence="8" id="KW-0067">ATP-binding</keyword>
<keyword evidence="4" id="KW-0963">Cytoplasm</keyword>
<dbReference type="Gene3D" id="3.40.50.300">
    <property type="entry name" value="P-loop containing nucleotide triphosphate hydrolases"/>
    <property type="match status" value="1"/>
</dbReference>
<dbReference type="Gene3D" id="3.90.1200.10">
    <property type="match status" value="1"/>
</dbReference>
<feature type="domain" description="Aminoglycoside phosphotransferase" evidence="12">
    <location>
        <begin position="244"/>
        <end position="452"/>
    </location>
</feature>
<keyword evidence="6" id="KW-0479">Metal-binding</keyword>
<dbReference type="SUPFAM" id="SSF52540">
    <property type="entry name" value="P-loop containing nucleoside triphosphate hydrolases"/>
    <property type="match status" value="1"/>
</dbReference>
<evidence type="ECO:0000256" key="9">
    <source>
        <dbReference type="ARBA" id="ARBA00022842"/>
    </source>
</evidence>
<dbReference type="EMBL" id="UOEM01000032">
    <property type="protein sequence ID" value="VAW11661.1"/>
    <property type="molecule type" value="Genomic_DNA"/>
</dbReference>
<reference evidence="13" key="1">
    <citation type="submission" date="2018-06" db="EMBL/GenBank/DDBJ databases">
        <authorList>
            <person name="Zhirakovskaya E."/>
        </authorList>
    </citation>
    <scope>NUCLEOTIDE SEQUENCE</scope>
</reference>
<evidence type="ECO:0000256" key="10">
    <source>
        <dbReference type="ARBA" id="ARBA00032441"/>
    </source>
</evidence>
<keyword evidence="7" id="KW-0547">Nucleotide-binding</keyword>
<organism evidence="13">
    <name type="scientific">hydrothermal vent metagenome</name>
    <dbReference type="NCBI Taxonomy" id="652676"/>
    <lineage>
        <taxon>unclassified sequences</taxon>
        <taxon>metagenomes</taxon>
        <taxon>ecological metagenomes</taxon>
    </lineage>
</organism>
<keyword evidence="5" id="KW-0819">tRNA processing</keyword>
<dbReference type="InterPro" id="IPR027417">
    <property type="entry name" value="P-loop_NTPase"/>
</dbReference>
<dbReference type="GO" id="GO:0005737">
    <property type="term" value="C:cytoplasm"/>
    <property type="evidence" value="ECO:0007669"/>
    <property type="project" value="UniProtKB-SubCell"/>
</dbReference>
<evidence type="ECO:0000256" key="7">
    <source>
        <dbReference type="ARBA" id="ARBA00022741"/>
    </source>
</evidence>
<dbReference type="InterPro" id="IPR003442">
    <property type="entry name" value="T6A_TsaE"/>
</dbReference>
<sequence>MFTLPFQCWPNTGPNAVHGPDMSFFVRHLADEAATARLGAEIAPWLRPGDFVALEGDLGAGKTVLARGLLRALTRNETLEVPSPTFTLVQPYGEGHLPVGHFDLYRLNRPRDIDELGLDDALEEGAVLVEWPSRLGDTVPADRLEIHLALTPDGRREATLSGHGAWRERLARHALIYEFIARAGWQAAARTPLAGDSSTRSYERLSHAEPSRSPPLAPSAFLMNWPQIEEPVVRDGRTYRQLAGLASSVVPFLAVGAHLRRLGLSVPEIYAADEAGGLLLLEDLGDQSYGDLIGSGTDMIAPYEAATAALARLHREPAPLTLPLRSGRNYEVPRYGLDICLIEVDLLTVWAWPAIKGSPCPAEAVAEFRSLWTDLFATLAGAQTLMLRDFHSPNLLWLPERQGAARTGIIDHQDAVIAHVAYDVVSLGQDARVDISETLEAMILAAYLRQMPGQTGIDEHEFRRAYAVFGAQRAVRLVGLFVRLARQDKKPQYLAHLPQVAAYLNRNLRHRALGPVKAWLERHLGSDFVSRIENIGTGP</sequence>
<evidence type="ECO:0000259" key="12">
    <source>
        <dbReference type="Pfam" id="PF01636"/>
    </source>
</evidence>
<evidence type="ECO:0000256" key="1">
    <source>
        <dbReference type="ARBA" id="ARBA00004496"/>
    </source>
</evidence>
<comment type="subcellular location">
    <subcellularLocation>
        <location evidence="1">Cytoplasm</location>
    </subcellularLocation>
</comment>
<evidence type="ECO:0000256" key="3">
    <source>
        <dbReference type="ARBA" id="ARBA00019010"/>
    </source>
</evidence>
<dbReference type="GO" id="GO:0046872">
    <property type="term" value="F:metal ion binding"/>
    <property type="evidence" value="ECO:0007669"/>
    <property type="project" value="UniProtKB-KW"/>
</dbReference>
<dbReference type="Pfam" id="PF02367">
    <property type="entry name" value="TsaE"/>
    <property type="match status" value="1"/>
</dbReference>
<evidence type="ECO:0000256" key="11">
    <source>
        <dbReference type="SAM" id="MobiDB-lite"/>
    </source>
</evidence>
<dbReference type="GO" id="GO:0005524">
    <property type="term" value="F:ATP binding"/>
    <property type="evidence" value="ECO:0007669"/>
    <property type="project" value="UniProtKB-KW"/>
</dbReference>
<dbReference type="NCBIfam" id="TIGR00150">
    <property type="entry name" value="T6A_YjeE"/>
    <property type="match status" value="1"/>
</dbReference>
<dbReference type="GO" id="GO:0002949">
    <property type="term" value="P:tRNA threonylcarbamoyladenosine modification"/>
    <property type="evidence" value="ECO:0007669"/>
    <property type="project" value="InterPro"/>
</dbReference>
<evidence type="ECO:0000256" key="4">
    <source>
        <dbReference type="ARBA" id="ARBA00022490"/>
    </source>
</evidence>
<evidence type="ECO:0000256" key="8">
    <source>
        <dbReference type="ARBA" id="ARBA00022840"/>
    </source>
</evidence>
<dbReference type="Gene3D" id="3.30.200.20">
    <property type="entry name" value="Phosphorylase Kinase, domain 1"/>
    <property type="match status" value="1"/>
</dbReference>
<dbReference type="SUPFAM" id="SSF56112">
    <property type="entry name" value="Protein kinase-like (PK-like)"/>
    <property type="match status" value="1"/>
</dbReference>
<dbReference type="InterPro" id="IPR011009">
    <property type="entry name" value="Kinase-like_dom_sf"/>
</dbReference>
<evidence type="ECO:0000256" key="2">
    <source>
        <dbReference type="ARBA" id="ARBA00007599"/>
    </source>
</evidence>
<dbReference type="AlphaFoldDB" id="A0A3B0SYW3"/>
<proteinExistence type="inferred from homology"/>